<gene>
    <name evidence="2" type="ORF">S06H3_18969</name>
</gene>
<organism evidence="2">
    <name type="scientific">marine sediment metagenome</name>
    <dbReference type="NCBI Taxonomy" id="412755"/>
    <lineage>
        <taxon>unclassified sequences</taxon>
        <taxon>metagenomes</taxon>
        <taxon>ecological metagenomes</taxon>
    </lineage>
</organism>
<protein>
    <submittedName>
        <fullName evidence="2">Uncharacterized protein</fullName>
    </submittedName>
</protein>
<dbReference type="AlphaFoldDB" id="X1K7R8"/>
<keyword evidence="1" id="KW-0472">Membrane</keyword>
<feature type="transmembrane region" description="Helical" evidence="1">
    <location>
        <begin position="12"/>
        <end position="34"/>
    </location>
</feature>
<accession>X1K7R8</accession>
<reference evidence="2" key="1">
    <citation type="journal article" date="2014" name="Front. Microbiol.">
        <title>High frequency of phylogenetically diverse reductive dehalogenase-homologous genes in deep subseafloor sedimentary metagenomes.</title>
        <authorList>
            <person name="Kawai M."/>
            <person name="Futagami T."/>
            <person name="Toyoda A."/>
            <person name="Takaki Y."/>
            <person name="Nishi S."/>
            <person name="Hori S."/>
            <person name="Arai W."/>
            <person name="Tsubouchi T."/>
            <person name="Morono Y."/>
            <person name="Uchiyama I."/>
            <person name="Ito T."/>
            <person name="Fujiyama A."/>
            <person name="Inagaki F."/>
            <person name="Takami H."/>
        </authorList>
    </citation>
    <scope>NUCLEOTIDE SEQUENCE</scope>
    <source>
        <strain evidence="2">Expedition CK06-06</strain>
    </source>
</reference>
<feature type="non-terminal residue" evidence="2">
    <location>
        <position position="89"/>
    </location>
</feature>
<evidence type="ECO:0000313" key="2">
    <source>
        <dbReference type="EMBL" id="GAI03057.1"/>
    </source>
</evidence>
<sequence>MSDKRKLRKSLRFGVLIIVVSLVMWLLPMGSLFANENELVGQIEVTKTFSVSKNKAFDFEITGPGPYNETFKLEDGQTWIKPNLLLGTY</sequence>
<dbReference type="EMBL" id="BARV01009657">
    <property type="protein sequence ID" value="GAI03057.1"/>
    <property type="molecule type" value="Genomic_DNA"/>
</dbReference>
<evidence type="ECO:0000256" key="1">
    <source>
        <dbReference type="SAM" id="Phobius"/>
    </source>
</evidence>
<keyword evidence="1" id="KW-1133">Transmembrane helix</keyword>
<proteinExistence type="predicted"/>
<keyword evidence="1" id="KW-0812">Transmembrane</keyword>
<name>X1K7R8_9ZZZZ</name>
<comment type="caution">
    <text evidence="2">The sequence shown here is derived from an EMBL/GenBank/DDBJ whole genome shotgun (WGS) entry which is preliminary data.</text>
</comment>